<dbReference type="EC" id="4.2.1.51" evidence="2 8"/>
<comment type="caution">
    <text evidence="11">The sequence shown here is derived from an EMBL/GenBank/DDBJ whole genome shotgun (WGS) entry which is preliminary data.</text>
</comment>
<dbReference type="SUPFAM" id="SSF55021">
    <property type="entry name" value="ACT-like"/>
    <property type="match status" value="1"/>
</dbReference>
<dbReference type="Gene3D" id="3.30.70.260">
    <property type="match status" value="1"/>
</dbReference>
<dbReference type="Gene3D" id="3.40.190.10">
    <property type="entry name" value="Periplasmic binding protein-like II"/>
    <property type="match status" value="2"/>
</dbReference>
<feature type="domain" description="ACT" evidence="10">
    <location>
        <begin position="192"/>
        <end position="269"/>
    </location>
</feature>
<dbReference type="PANTHER" id="PTHR21022:SF19">
    <property type="entry name" value="PREPHENATE DEHYDRATASE-RELATED"/>
    <property type="match status" value="1"/>
</dbReference>
<evidence type="ECO:0000256" key="1">
    <source>
        <dbReference type="ARBA" id="ARBA00004741"/>
    </source>
</evidence>
<dbReference type="CDD" id="cd13631">
    <property type="entry name" value="PBP2_Ct-PDT_like"/>
    <property type="match status" value="1"/>
</dbReference>
<dbReference type="PATRIC" id="fig|1617426.3.peg.481"/>
<organism evidence="11 12">
    <name type="scientific">candidate division WS6 bacterium OLB20</name>
    <dbReference type="NCBI Taxonomy" id="1617426"/>
    <lineage>
        <taxon>Bacteria</taxon>
        <taxon>Candidatus Dojkabacteria</taxon>
    </lineage>
</organism>
<sequence>MKVSIQGNKGSYHDVAAHECFAGVDIDELERDTFKEVFADVSEGRAEAGVIAIENSIAGSILENYDLLLKNDLHIRGEHYLRISHQLMALPGTTIDEITEVRSHPMAIKQCQNFLDRYPDWRIVEAPDTAGSAALIRRRMMDGTAAIASRRAAELYELDIIAENIETNEQNYTRFLVISKNDIYSPDADKTSIVFKAADKPGSLAAVLTVFADLGINLSKIESRPVVGRSFRYYFYTDFDAGLHEARTQKALREIDQHTSWLQILGSYRHGKLFE</sequence>
<dbReference type="Pfam" id="PF01842">
    <property type="entry name" value="ACT"/>
    <property type="match status" value="1"/>
</dbReference>
<reference evidence="11 12" key="1">
    <citation type="submission" date="2015-02" db="EMBL/GenBank/DDBJ databases">
        <title>Improved understanding of the partial-nitritation anammox process through 23 genomes representing the majority of the microbial community.</title>
        <authorList>
            <person name="Speth D.R."/>
            <person name="In T Zandt M."/>
            <person name="Guerrero Cruz S."/>
            <person name="Jetten M.S."/>
            <person name="Dutilh B.E."/>
        </authorList>
    </citation>
    <scope>NUCLEOTIDE SEQUENCE [LARGE SCALE GENOMIC DNA]</scope>
    <source>
        <strain evidence="11">OLB20</strain>
    </source>
</reference>
<dbReference type="GO" id="GO:0005737">
    <property type="term" value="C:cytoplasm"/>
    <property type="evidence" value="ECO:0007669"/>
    <property type="project" value="TreeGrafter"/>
</dbReference>
<evidence type="ECO:0000313" key="12">
    <source>
        <dbReference type="Proteomes" id="UP000070457"/>
    </source>
</evidence>
<dbReference type="STRING" id="1617426.TR69_WS6001000483"/>
<dbReference type="InterPro" id="IPR045865">
    <property type="entry name" value="ACT-like_dom_sf"/>
</dbReference>
<evidence type="ECO:0000313" key="11">
    <source>
        <dbReference type="EMBL" id="KXK26479.1"/>
    </source>
</evidence>
<dbReference type="Pfam" id="PF00800">
    <property type="entry name" value="PDT"/>
    <property type="match status" value="1"/>
</dbReference>
<gene>
    <name evidence="8 11" type="primary">pheA</name>
    <name evidence="11" type="ORF">TR69_WS6001000483</name>
</gene>
<evidence type="ECO:0000256" key="2">
    <source>
        <dbReference type="ARBA" id="ARBA00013147"/>
    </source>
</evidence>
<evidence type="ECO:0000256" key="3">
    <source>
        <dbReference type="ARBA" id="ARBA00022605"/>
    </source>
</evidence>
<evidence type="ECO:0000256" key="7">
    <source>
        <dbReference type="ARBA" id="ARBA00047848"/>
    </source>
</evidence>
<protein>
    <recommendedName>
        <fullName evidence="2 8">Prephenate dehydratase</fullName>
        <shortName evidence="8">PDT</shortName>
        <ecNumber evidence="2 8">4.2.1.51</ecNumber>
    </recommendedName>
</protein>
<name>A0A136LXV6_9BACT</name>
<dbReference type="InterPro" id="IPR018528">
    <property type="entry name" value="Preph_deHydtase_CS"/>
</dbReference>
<dbReference type="UniPathway" id="UPA00121">
    <property type="reaction ID" value="UER00345"/>
</dbReference>
<dbReference type="PROSITE" id="PS51671">
    <property type="entry name" value="ACT"/>
    <property type="match status" value="1"/>
</dbReference>
<evidence type="ECO:0000256" key="8">
    <source>
        <dbReference type="RuleBase" id="RU361254"/>
    </source>
</evidence>
<evidence type="ECO:0000256" key="4">
    <source>
        <dbReference type="ARBA" id="ARBA00023141"/>
    </source>
</evidence>
<evidence type="ECO:0000256" key="5">
    <source>
        <dbReference type="ARBA" id="ARBA00023222"/>
    </source>
</evidence>
<dbReference type="NCBIfam" id="NF008865">
    <property type="entry name" value="PRK11898.1"/>
    <property type="match status" value="1"/>
</dbReference>
<evidence type="ECO:0000259" key="10">
    <source>
        <dbReference type="PROSITE" id="PS51671"/>
    </source>
</evidence>
<feature type="domain" description="Prephenate dehydratase" evidence="9">
    <location>
        <begin position="2"/>
        <end position="180"/>
    </location>
</feature>
<dbReference type="CDD" id="cd04905">
    <property type="entry name" value="ACT_CM-PDT"/>
    <property type="match status" value="1"/>
</dbReference>
<comment type="catalytic activity">
    <reaction evidence="7 8">
        <text>prephenate + H(+) = 3-phenylpyruvate + CO2 + H2O</text>
        <dbReference type="Rhea" id="RHEA:21648"/>
        <dbReference type="ChEBI" id="CHEBI:15377"/>
        <dbReference type="ChEBI" id="CHEBI:15378"/>
        <dbReference type="ChEBI" id="CHEBI:16526"/>
        <dbReference type="ChEBI" id="CHEBI:18005"/>
        <dbReference type="ChEBI" id="CHEBI:29934"/>
        <dbReference type="EC" id="4.2.1.51"/>
    </reaction>
</comment>
<dbReference type="Proteomes" id="UP000070457">
    <property type="component" value="Unassembled WGS sequence"/>
</dbReference>
<dbReference type="InterPro" id="IPR001086">
    <property type="entry name" value="Preph_deHydtase"/>
</dbReference>
<dbReference type="SUPFAM" id="SSF53850">
    <property type="entry name" value="Periplasmic binding protein-like II"/>
    <property type="match status" value="1"/>
</dbReference>
<comment type="pathway">
    <text evidence="1 8">Amino-acid biosynthesis; L-phenylalanine biosynthesis; phenylpyruvate from prephenate: step 1/1.</text>
</comment>
<dbReference type="InterPro" id="IPR002912">
    <property type="entry name" value="ACT_dom"/>
</dbReference>
<dbReference type="GO" id="GO:0009094">
    <property type="term" value="P:L-phenylalanine biosynthetic process"/>
    <property type="evidence" value="ECO:0007669"/>
    <property type="project" value="UniProtKB-UniPathway"/>
</dbReference>
<evidence type="ECO:0000259" key="9">
    <source>
        <dbReference type="PROSITE" id="PS51171"/>
    </source>
</evidence>
<dbReference type="EMBL" id="JYNZ01000003">
    <property type="protein sequence ID" value="KXK26479.1"/>
    <property type="molecule type" value="Genomic_DNA"/>
</dbReference>
<keyword evidence="5 8" id="KW-0584">Phenylalanine biosynthesis</keyword>
<proteinExistence type="predicted"/>
<keyword evidence="4 8" id="KW-0057">Aromatic amino acid biosynthesis</keyword>
<accession>A0A136LXV6</accession>
<keyword evidence="6 8" id="KW-0456">Lyase</keyword>
<dbReference type="AlphaFoldDB" id="A0A136LXV6"/>
<evidence type="ECO:0000256" key="6">
    <source>
        <dbReference type="ARBA" id="ARBA00023239"/>
    </source>
</evidence>
<dbReference type="PROSITE" id="PS51171">
    <property type="entry name" value="PREPHENATE_DEHYDR_3"/>
    <property type="match status" value="1"/>
</dbReference>
<dbReference type="PANTHER" id="PTHR21022">
    <property type="entry name" value="PREPHENATE DEHYDRATASE P PROTEIN"/>
    <property type="match status" value="1"/>
</dbReference>
<dbReference type="GO" id="GO:0004664">
    <property type="term" value="F:prephenate dehydratase activity"/>
    <property type="evidence" value="ECO:0007669"/>
    <property type="project" value="UniProtKB-UniRule"/>
</dbReference>
<dbReference type="PROSITE" id="PS00858">
    <property type="entry name" value="PREPHENATE_DEHYDR_2"/>
    <property type="match status" value="1"/>
</dbReference>
<keyword evidence="3 8" id="KW-0028">Amino-acid biosynthesis</keyword>